<feature type="domain" description="HNH nuclease" evidence="1">
    <location>
        <begin position="25"/>
        <end position="92"/>
    </location>
</feature>
<organism evidence="2 3">
    <name type="scientific">Candidatus Doudnabacteria bacterium RIFCSPHIGHO2_01_FULL_46_24</name>
    <dbReference type="NCBI Taxonomy" id="1817825"/>
    <lineage>
        <taxon>Bacteria</taxon>
        <taxon>Candidatus Doudnaibacteriota</taxon>
    </lineage>
</organism>
<accession>A0A1F5NUE5</accession>
<dbReference type="CDD" id="cd00085">
    <property type="entry name" value="HNHc"/>
    <property type="match status" value="1"/>
</dbReference>
<dbReference type="Gene3D" id="1.10.30.50">
    <property type="match status" value="1"/>
</dbReference>
<dbReference type="InterPro" id="IPR003615">
    <property type="entry name" value="HNH_nuc"/>
</dbReference>
<evidence type="ECO:0000313" key="2">
    <source>
        <dbReference type="EMBL" id="OGE81296.1"/>
    </source>
</evidence>
<evidence type="ECO:0000313" key="3">
    <source>
        <dbReference type="Proteomes" id="UP000178892"/>
    </source>
</evidence>
<dbReference type="AlphaFoldDB" id="A0A1F5NUE5"/>
<evidence type="ECO:0000259" key="1">
    <source>
        <dbReference type="SMART" id="SM00507"/>
    </source>
</evidence>
<dbReference type="EMBL" id="MFEL01000009">
    <property type="protein sequence ID" value="OGE81296.1"/>
    <property type="molecule type" value="Genomic_DNA"/>
</dbReference>
<proteinExistence type="predicted"/>
<sequence length="120" mass="13785">MPKDKRTYSDRAAYIIKAVTKRRQKLREMAKEYKGGKCVLCGYNKYLGALDFHHLDPSKKDFAISVRDLTRSWNKIKAELDKCVLVCANCHRELHAGISQLPSESSVEKRGEFGEVQPHF</sequence>
<name>A0A1F5NUE5_9BACT</name>
<dbReference type="Proteomes" id="UP000178892">
    <property type="component" value="Unassembled WGS sequence"/>
</dbReference>
<protein>
    <recommendedName>
        <fullName evidence="1">HNH nuclease domain-containing protein</fullName>
    </recommendedName>
</protein>
<gene>
    <name evidence="2" type="ORF">A2720_03475</name>
</gene>
<comment type="caution">
    <text evidence="2">The sequence shown here is derived from an EMBL/GenBank/DDBJ whole genome shotgun (WGS) entry which is preliminary data.</text>
</comment>
<reference evidence="2 3" key="1">
    <citation type="journal article" date="2016" name="Nat. Commun.">
        <title>Thousands of microbial genomes shed light on interconnected biogeochemical processes in an aquifer system.</title>
        <authorList>
            <person name="Anantharaman K."/>
            <person name="Brown C.T."/>
            <person name="Hug L.A."/>
            <person name="Sharon I."/>
            <person name="Castelle C.J."/>
            <person name="Probst A.J."/>
            <person name="Thomas B.C."/>
            <person name="Singh A."/>
            <person name="Wilkins M.J."/>
            <person name="Karaoz U."/>
            <person name="Brodie E.L."/>
            <person name="Williams K.H."/>
            <person name="Hubbard S.S."/>
            <person name="Banfield J.F."/>
        </authorList>
    </citation>
    <scope>NUCLEOTIDE SEQUENCE [LARGE SCALE GENOMIC DNA]</scope>
</reference>
<dbReference type="SMART" id="SM00507">
    <property type="entry name" value="HNHc"/>
    <property type="match status" value="1"/>
</dbReference>